<dbReference type="EMBL" id="NGFP01000009">
    <property type="protein sequence ID" value="OUC99321.1"/>
    <property type="molecule type" value="Genomic_DNA"/>
</dbReference>
<protein>
    <submittedName>
        <fullName evidence="1">Uncharacterized protein</fullName>
    </submittedName>
</protein>
<evidence type="ECO:0000313" key="1">
    <source>
        <dbReference type="EMBL" id="OUC99321.1"/>
    </source>
</evidence>
<keyword evidence="2" id="KW-1185">Reference proteome</keyword>
<gene>
    <name evidence="1" type="ORF">CA984_03690</name>
</gene>
<dbReference type="Proteomes" id="UP000194761">
    <property type="component" value="Unassembled WGS sequence"/>
</dbReference>
<organism evidence="1 2">
    <name type="scientific">Streptosporangium minutum</name>
    <dbReference type="NCBI Taxonomy" id="569862"/>
    <lineage>
        <taxon>Bacteria</taxon>
        <taxon>Bacillati</taxon>
        <taxon>Actinomycetota</taxon>
        <taxon>Actinomycetes</taxon>
        <taxon>Streptosporangiales</taxon>
        <taxon>Streptosporangiaceae</taxon>
        <taxon>Streptosporangium</taxon>
    </lineage>
</organism>
<evidence type="ECO:0000313" key="2">
    <source>
        <dbReference type="Proteomes" id="UP000194761"/>
    </source>
</evidence>
<dbReference type="RefSeq" id="WP_086568075.1">
    <property type="nucleotide sequence ID" value="NZ_NGFP01000009.1"/>
</dbReference>
<accession>A0A243RVY5</accession>
<comment type="caution">
    <text evidence="1">The sequence shown here is derived from an EMBL/GenBank/DDBJ whole genome shotgun (WGS) entry which is preliminary data.</text>
</comment>
<proteinExistence type="predicted"/>
<reference evidence="1 2" key="1">
    <citation type="submission" date="2017-05" db="EMBL/GenBank/DDBJ databases">
        <title>Biotechnological potential of actinobacteria isolated from South African environments.</title>
        <authorList>
            <person name="Le Roes-Hill M."/>
            <person name="Prins A."/>
            <person name="Durrell K.A."/>
        </authorList>
    </citation>
    <scope>NUCLEOTIDE SEQUENCE [LARGE SCALE GENOMIC DNA]</scope>
    <source>
        <strain evidence="1">M26</strain>
    </source>
</reference>
<sequence length="117" mass="11765">MARVATTPVAASTTGAICTPAAFTADGISVPNDGRTAVVVNNGAVGSVNITTQFGDRAQVDGVVPADRVKAVAPATSQVFGPWGSEYDQGGADGRVVFLDVSAPASVTYSVIRVTPK</sequence>
<name>A0A243RVY5_9ACTN</name>
<dbReference type="AlphaFoldDB" id="A0A243RVY5"/>